<dbReference type="AlphaFoldDB" id="A0A9X1YE31"/>
<comment type="caution">
    <text evidence="2">The sequence shown here is derived from an EMBL/GenBank/DDBJ whole genome shotgun (WGS) entry which is preliminary data.</text>
</comment>
<evidence type="ECO:0000256" key="1">
    <source>
        <dbReference type="SAM" id="SignalP"/>
    </source>
</evidence>
<gene>
    <name evidence="2" type="ORF">LPC04_02090</name>
</gene>
<keyword evidence="1" id="KW-0732">Signal</keyword>
<feature type="chain" id="PRO_5040890753" evidence="1">
    <location>
        <begin position="24"/>
        <end position="138"/>
    </location>
</feature>
<name>A0A9X1YE31_9BURK</name>
<dbReference type="RefSeq" id="WP_275680521.1">
    <property type="nucleotide sequence ID" value="NZ_JAJLJH010000001.1"/>
</dbReference>
<sequence>MRPFAAPLCLAAALLASAAGARAETLEKVRHDFAQLVYEDAGPDINRDRPQPLLRAVVVLRVKLNELGHWTADVIRDNDEQPEMTRKALASVAHLARTLEVSAEASEKLRREGFLEVWLFQNDGRFALKTLALPQRGL</sequence>
<proteinExistence type="predicted"/>
<evidence type="ECO:0000313" key="2">
    <source>
        <dbReference type="EMBL" id="MCK9684494.1"/>
    </source>
</evidence>
<reference evidence="2" key="1">
    <citation type="submission" date="2021-11" db="EMBL/GenBank/DDBJ databases">
        <title>BS-T2-15 a new species belonging to the Comamonadaceae family isolated from the soil of a French oak forest.</title>
        <authorList>
            <person name="Mieszkin S."/>
            <person name="Alain K."/>
        </authorList>
    </citation>
    <scope>NUCLEOTIDE SEQUENCE</scope>
    <source>
        <strain evidence="2">BS-T2-15</strain>
    </source>
</reference>
<organism evidence="2 3">
    <name type="scientific">Scleromatobacter humisilvae</name>
    <dbReference type="NCBI Taxonomy" id="2897159"/>
    <lineage>
        <taxon>Bacteria</taxon>
        <taxon>Pseudomonadati</taxon>
        <taxon>Pseudomonadota</taxon>
        <taxon>Betaproteobacteria</taxon>
        <taxon>Burkholderiales</taxon>
        <taxon>Sphaerotilaceae</taxon>
        <taxon>Scleromatobacter</taxon>
    </lineage>
</organism>
<dbReference type="EMBL" id="JAJLJH010000001">
    <property type="protein sequence ID" value="MCK9684494.1"/>
    <property type="molecule type" value="Genomic_DNA"/>
</dbReference>
<accession>A0A9X1YE31</accession>
<dbReference type="Proteomes" id="UP001139353">
    <property type="component" value="Unassembled WGS sequence"/>
</dbReference>
<feature type="signal peptide" evidence="1">
    <location>
        <begin position="1"/>
        <end position="23"/>
    </location>
</feature>
<keyword evidence="3" id="KW-1185">Reference proteome</keyword>
<evidence type="ECO:0000313" key="3">
    <source>
        <dbReference type="Proteomes" id="UP001139353"/>
    </source>
</evidence>
<protein>
    <submittedName>
        <fullName evidence="2">Uncharacterized protein</fullName>
    </submittedName>
</protein>